<keyword evidence="1" id="KW-0812">Transmembrane</keyword>
<dbReference type="EMBL" id="FQVE01000003">
    <property type="protein sequence ID" value="SHF75284.1"/>
    <property type="molecule type" value="Genomic_DNA"/>
</dbReference>
<keyword evidence="1" id="KW-0472">Membrane</keyword>
<sequence>MEHKKIIKFTVSIVALTMLLMLMTLSNIISYPLNTYLMIAAGIIILLLTAKFIYDFFNTEQSVISVHNSSSYGKETFLISPYRTTTLSVVMILMPVFLIYIVVQLFPQMIEEIKADISFETIIVSVLSVILFFASAYCFFHGIKLFIRRNNIIQLVIDDDRLEFFPIYDFGTARRSTNALSMFFRKKMEKVYFTDQLTVEKINDKWQGDKIRMRVEGVSFYLPYLYNDANELEGVYQAIKQRLERKL</sequence>
<feature type="transmembrane region" description="Helical" evidence="1">
    <location>
        <begin position="35"/>
        <end position="54"/>
    </location>
</feature>
<evidence type="ECO:0000313" key="2">
    <source>
        <dbReference type="EMBL" id="SHF75284.1"/>
    </source>
</evidence>
<organism evidence="2 3">
    <name type="scientific">Chryseobacterium vrystaatense</name>
    <dbReference type="NCBI Taxonomy" id="307480"/>
    <lineage>
        <taxon>Bacteria</taxon>
        <taxon>Pseudomonadati</taxon>
        <taxon>Bacteroidota</taxon>
        <taxon>Flavobacteriia</taxon>
        <taxon>Flavobacteriales</taxon>
        <taxon>Weeksellaceae</taxon>
        <taxon>Chryseobacterium group</taxon>
        <taxon>Chryseobacterium</taxon>
    </lineage>
</organism>
<dbReference type="AlphaFoldDB" id="A0A1M5E814"/>
<evidence type="ECO:0000313" key="3">
    <source>
        <dbReference type="Proteomes" id="UP000184108"/>
    </source>
</evidence>
<name>A0A1M5E814_9FLAO</name>
<feature type="transmembrane region" description="Helical" evidence="1">
    <location>
        <begin position="7"/>
        <end position="29"/>
    </location>
</feature>
<evidence type="ECO:0000256" key="1">
    <source>
        <dbReference type="SAM" id="Phobius"/>
    </source>
</evidence>
<feature type="transmembrane region" description="Helical" evidence="1">
    <location>
        <begin position="122"/>
        <end position="140"/>
    </location>
</feature>
<gene>
    <name evidence="2" type="ORF">SAMN02787073_2839</name>
</gene>
<feature type="transmembrane region" description="Helical" evidence="1">
    <location>
        <begin position="87"/>
        <end position="110"/>
    </location>
</feature>
<dbReference type="Proteomes" id="UP000184108">
    <property type="component" value="Unassembled WGS sequence"/>
</dbReference>
<dbReference type="RefSeq" id="WP_139259920.1">
    <property type="nucleotide sequence ID" value="NZ_FQVE01000003.1"/>
</dbReference>
<reference evidence="3" key="1">
    <citation type="submission" date="2016-11" db="EMBL/GenBank/DDBJ databases">
        <authorList>
            <person name="Varghese N."/>
            <person name="Submissions S."/>
        </authorList>
    </citation>
    <scope>NUCLEOTIDE SEQUENCE [LARGE SCALE GENOMIC DNA]</scope>
    <source>
        <strain evidence="3">YR203</strain>
    </source>
</reference>
<accession>A0A1M5E814</accession>
<proteinExistence type="predicted"/>
<keyword evidence="1" id="KW-1133">Transmembrane helix</keyword>
<protein>
    <submittedName>
        <fullName evidence="2">Uncharacterized protein</fullName>
    </submittedName>
</protein>